<evidence type="ECO:0000313" key="10">
    <source>
        <dbReference type="Proteomes" id="UP000007305"/>
    </source>
</evidence>
<reference evidence="9" key="2">
    <citation type="submission" date="2019-07" db="EMBL/GenBank/DDBJ databases">
        <authorList>
            <person name="Seetharam A."/>
            <person name="Woodhouse M."/>
            <person name="Cannon E."/>
        </authorList>
    </citation>
    <scope>NUCLEOTIDE SEQUENCE [LARGE SCALE GENOMIC DNA]</scope>
    <source>
        <strain evidence="9">cv. B73</strain>
    </source>
</reference>
<feature type="region of interest" description="Disordered" evidence="7">
    <location>
        <begin position="1"/>
        <end position="23"/>
    </location>
</feature>
<keyword evidence="5 6" id="KW-0378">Hydrolase</keyword>
<dbReference type="Gramene" id="Zm00001eb105040_T006">
    <property type="protein sequence ID" value="Zm00001eb105040_P006"/>
    <property type="gene ID" value="Zm00001eb105040"/>
</dbReference>
<dbReference type="Gramene" id="Zm00001eb105040_T005">
    <property type="protein sequence ID" value="Zm00001eb105040_P005"/>
    <property type="gene ID" value="Zm00001eb105040"/>
</dbReference>
<dbReference type="Proteomes" id="UP000007305">
    <property type="component" value="Chromosome 2"/>
</dbReference>
<dbReference type="EnsemblPlants" id="Zm00001eb105040_T005">
    <property type="protein sequence ID" value="Zm00001eb105040_P005"/>
    <property type="gene ID" value="Zm00001eb105040"/>
</dbReference>
<dbReference type="FunFam" id="3.40.50.1000:FF:000073">
    <property type="entry name" value="Trehalose 6-phosphate phosphatase"/>
    <property type="match status" value="1"/>
</dbReference>
<protein>
    <recommendedName>
        <fullName evidence="6">Trehalose 6-phosphate phosphatase</fullName>
        <ecNumber evidence="6">3.1.3.12</ecNumber>
    </recommendedName>
</protein>
<evidence type="ECO:0007829" key="11">
    <source>
        <dbReference type="PeptideAtlas" id="A0A1D6EVQ9"/>
    </source>
</evidence>
<dbReference type="EC" id="3.1.3.12" evidence="6"/>
<dbReference type="GeneID" id="103647672"/>
<dbReference type="EnsemblPlants" id="Zm00001eb105040_T006">
    <property type="protein sequence ID" value="Zm00001eb105040_P006"/>
    <property type="gene ID" value="Zm00001eb105040"/>
</dbReference>
<comment type="pathway">
    <text evidence="3 6">Glycan biosynthesis; trehalose biosynthesis.</text>
</comment>
<evidence type="ECO:0000313" key="9">
    <source>
        <dbReference type="EnsemblPlants" id="Zm00001eb105040_P005"/>
    </source>
</evidence>
<dbReference type="InterPro" id="IPR036412">
    <property type="entry name" value="HAD-like_sf"/>
</dbReference>
<dbReference type="Pfam" id="PF02358">
    <property type="entry name" value="Trehalose_PPase"/>
    <property type="match status" value="1"/>
</dbReference>
<dbReference type="InterPro" id="IPR003337">
    <property type="entry name" value="Trehalose_PPase"/>
</dbReference>
<keyword evidence="10" id="KW-1185">Reference proteome</keyword>
<evidence type="ECO:0000256" key="6">
    <source>
        <dbReference type="RuleBase" id="RU361117"/>
    </source>
</evidence>
<dbReference type="GO" id="GO:0005992">
    <property type="term" value="P:trehalose biosynthetic process"/>
    <property type="evidence" value="ECO:0000318"/>
    <property type="project" value="GO_Central"/>
</dbReference>
<evidence type="ECO:0000256" key="3">
    <source>
        <dbReference type="ARBA" id="ARBA00005199"/>
    </source>
</evidence>
<dbReference type="InterPro" id="IPR023214">
    <property type="entry name" value="HAD_sf"/>
</dbReference>
<dbReference type="OrthoDB" id="411251at2759"/>
<dbReference type="RefSeq" id="XP_008670404.1">
    <property type="nucleotide sequence ID" value="XM_008672182.2"/>
</dbReference>
<dbReference type="STRING" id="4577.A0A1D6EVQ9"/>
<dbReference type="EMBL" id="CM007648">
    <property type="protein sequence ID" value="ONM23657.1"/>
    <property type="molecule type" value="Genomic_DNA"/>
</dbReference>
<comment type="catalytic activity">
    <reaction evidence="1 6">
        <text>alpha,alpha-trehalose 6-phosphate + H2O = alpha,alpha-trehalose + phosphate</text>
        <dbReference type="Rhea" id="RHEA:23420"/>
        <dbReference type="ChEBI" id="CHEBI:15377"/>
        <dbReference type="ChEBI" id="CHEBI:16551"/>
        <dbReference type="ChEBI" id="CHEBI:43474"/>
        <dbReference type="ChEBI" id="CHEBI:58429"/>
        <dbReference type="EC" id="3.1.3.12"/>
    </reaction>
</comment>
<dbReference type="PaxDb" id="4577-GRMZM5G890599_P01"/>
<comment type="function">
    <text evidence="6">Removes the phosphate from trehalose 6-phosphate to produce free trehalose.</text>
</comment>
<dbReference type="KEGG" id="zma:103647672"/>
<dbReference type="OMA" id="VSQCTND"/>
<dbReference type="FunFam" id="3.40.50.1000:FF:000122">
    <property type="entry name" value="Trehalose 6-phosphate phosphatase"/>
    <property type="match status" value="1"/>
</dbReference>
<dbReference type="GO" id="GO:0004805">
    <property type="term" value="F:trehalose-phosphatase activity"/>
    <property type="evidence" value="ECO:0000318"/>
    <property type="project" value="GO_Central"/>
</dbReference>
<proteinExistence type="evidence at protein level"/>
<comment type="similarity">
    <text evidence="4 6">Belongs to the trehalose phosphatase family.</text>
</comment>
<dbReference type="NCBIfam" id="TIGR00685">
    <property type="entry name" value="T6PP"/>
    <property type="match status" value="1"/>
</dbReference>
<dbReference type="ExpressionAtlas" id="A0A1D6EVQ9">
    <property type="expression patterns" value="baseline and differential"/>
</dbReference>
<feature type="region of interest" description="Disordered" evidence="7">
    <location>
        <begin position="166"/>
        <end position="185"/>
    </location>
</feature>
<evidence type="ECO:0000256" key="5">
    <source>
        <dbReference type="ARBA" id="ARBA00022801"/>
    </source>
</evidence>
<reference evidence="9" key="3">
    <citation type="submission" date="2021-05" db="UniProtKB">
        <authorList>
            <consortium name="EnsemblPlants"/>
        </authorList>
    </citation>
    <scope>IDENTIFICATION</scope>
    <source>
        <strain evidence="9">cv. B73</strain>
    </source>
</reference>
<evidence type="ECO:0000256" key="2">
    <source>
        <dbReference type="ARBA" id="ARBA00001968"/>
    </source>
</evidence>
<name>A0A1D6EVQ9_MAIZE</name>
<dbReference type="InterPro" id="IPR006379">
    <property type="entry name" value="HAD-SF_hydro_IIB"/>
</dbReference>
<evidence type="ECO:0000313" key="8">
    <source>
        <dbReference type="EMBL" id="ONM23657.1"/>
    </source>
</evidence>
<dbReference type="UniPathway" id="UPA00299"/>
<dbReference type="PANTHER" id="PTHR43768:SF54">
    <property type="entry name" value="TREHALOSE-PHOSPHATE PHOSPHATASE 10-RELATED"/>
    <property type="match status" value="1"/>
</dbReference>
<dbReference type="InterPro" id="IPR044651">
    <property type="entry name" value="OTSB-like"/>
</dbReference>
<organism evidence="8">
    <name type="scientific">Zea mays</name>
    <name type="common">Maize</name>
    <dbReference type="NCBI Taxonomy" id="4577"/>
    <lineage>
        <taxon>Eukaryota</taxon>
        <taxon>Viridiplantae</taxon>
        <taxon>Streptophyta</taxon>
        <taxon>Embryophyta</taxon>
        <taxon>Tracheophyta</taxon>
        <taxon>Spermatophyta</taxon>
        <taxon>Magnoliopsida</taxon>
        <taxon>Liliopsida</taxon>
        <taxon>Poales</taxon>
        <taxon>Poaceae</taxon>
        <taxon>PACMAD clade</taxon>
        <taxon>Panicoideae</taxon>
        <taxon>Andropogonodae</taxon>
        <taxon>Andropogoneae</taxon>
        <taxon>Tripsacinae</taxon>
        <taxon>Zea</taxon>
    </lineage>
</organism>
<reference evidence="8 10" key="1">
    <citation type="submission" date="2015-12" db="EMBL/GenBank/DDBJ databases">
        <title>Update maize B73 reference genome by single molecule sequencing technologies.</title>
        <authorList>
            <consortium name="Maize Genome Sequencing Project"/>
            <person name="Ware D."/>
        </authorList>
    </citation>
    <scope>NUCLEOTIDE SEQUENCE [LARGE SCALE GENOMIC DNA]</scope>
    <source>
        <strain evidence="10">cv. B73</strain>
        <tissue evidence="8">Seedling</tissue>
    </source>
</reference>
<gene>
    <name evidence="9" type="primary">LOC103647672</name>
    <name evidence="8" type="ORF">ZEAMMB73_Zm00001d006375</name>
</gene>
<dbReference type="SUPFAM" id="SSF56784">
    <property type="entry name" value="HAD-like"/>
    <property type="match status" value="1"/>
</dbReference>
<dbReference type="FunFam" id="3.30.70.1020:FF:000004">
    <property type="entry name" value="Trehalose 6-phosphate phosphatase"/>
    <property type="match status" value="1"/>
</dbReference>
<dbReference type="AlphaFoldDB" id="A0A1D6EVQ9"/>
<keyword evidence="11" id="KW-1267">Proteomics identification</keyword>
<sequence length="377" mass="41945">MGSHANGSTCAGDGPPPMEKRKEPAFPLKTMPLHANGWLNDMKLSSPTAVPVNIGSNSVAFDPIYRAWTQKYPSALNAFERIVACGKGKKIALFLDYDGTLSPIVDEPDNAVMSDQMREVVRSAALHLPTAIISGRSCDKVFDFVRLTELYYAGSHGMDIMGPVGKTGSVTDHRSRGTNSSKKQDKEMQIFQAASEFLPMIDEVFGLLVDKVRGIDGARVENNKFCVSVHYRNVNEKDWALVARCTDDVLKAYPRLRLSHGRKVLEVRPMVDWNKGKAVEFLLDSLGLADSDEVLPIYIGDDRTDEDAFKVLRGNKRGLGILVSSVPKESQALYSLLDPPEVMDFLKRLVKWKEEEEAQRITVKQLLVSVDDFRVNL</sequence>
<evidence type="ECO:0000256" key="4">
    <source>
        <dbReference type="ARBA" id="ARBA00008770"/>
    </source>
</evidence>
<dbReference type="Gene3D" id="3.40.50.1000">
    <property type="entry name" value="HAD superfamily/HAD-like"/>
    <property type="match status" value="2"/>
</dbReference>
<dbReference type="RefSeq" id="XP_020404158.1">
    <property type="nucleotide sequence ID" value="XM_020548569.1"/>
</dbReference>
<dbReference type="NCBIfam" id="TIGR01484">
    <property type="entry name" value="HAD-SF-IIB"/>
    <property type="match status" value="1"/>
</dbReference>
<dbReference type="SMR" id="A0A1D6EVQ9"/>
<comment type="cofactor">
    <cofactor evidence="2 6">
        <name>a divalent metal cation</name>
        <dbReference type="ChEBI" id="CHEBI:60240"/>
    </cofactor>
</comment>
<dbReference type="CDD" id="cd01627">
    <property type="entry name" value="HAD_TPP"/>
    <property type="match status" value="1"/>
</dbReference>
<dbReference type="PANTHER" id="PTHR43768">
    <property type="entry name" value="TREHALOSE 6-PHOSPHATE PHOSPHATASE"/>
    <property type="match status" value="1"/>
</dbReference>
<accession>A0A1D6EVQ9</accession>
<evidence type="ECO:0000256" key="1">
    <source>
        <dbReference type="ARBA" id="ARBA00000500"/>
    </source>
</evidence>
<evidence type="ECO:0000256" key="7">
    <source>
        <dbReference type="SAM" id="MobiDB-lite"/>
    </source>
</evidence>